<comment type="caution">
    <text evidence="1">The sequence shown here is derived from an EMBL/GenBank/DDBJ whole genome shotgun (WGS) entry which is preliminary data.</text>
</comment>
<dbReference type="EMBL" id="CAJDYZ010004544">
    <property type="protein sequence ID" value="CAD1471565.1"/>
    <property type="molecule type" value="Genomic_DNA"/>
</dbReference>
<name>A0A6V7GZ15_9HYME</name>
<evidence type="ECO:0000313" key="1">
    <source>
        <dbReference type="EMBL" id="CAD1471565.1"/>
    </source>
</evidence>
<proteinExistence type="predicted"/>
<dbReference type="AlphaFoldDB" id="A0A6V7GZ15"/>
<accession>A0A6V7GZ15</accession>
<sequence length="41" mass="4851">PQSKSELWNEINRSRNTVFSLSKIFLSNTASFIRFLFTLTR</sequence>
<evidence type="ECO:0000313" key="2">
    <source>
        <dbReference type="Proteomes" id="UP000752696"/>
    </source>
</evidence>
<protein>
    <submittedName>
        <fullName evidence="1">Uncharacterized protein</fullName>
    </submittedName>
</protein>
<gene>
    <name evidence="1" type="ORF">MHI_LOCUS243210</name>
</gene>
<feature type="non-terminal residue" evidence="1">
    <location>
        <position position="1"/>
    </location>
</feature>
<reference evidence="1" key="1">
    <citation type="submission" date="2020-07" db="EMBL/GenBank/DDBJ databases">
        <authorList>
            <person name="Nazaruddin N."/>
        </authorList>
    </citation>
    <scope>NUCLEOTIDE SEQUENCE</scope>
</reference>
<dbReference type="Proteomes" id="UP000752696">
    <property type="component" value="Unassembled WGS sequence"/>
</dbReference>
<organism evidence="1 2">
    <name type="scientific">Heterotrigona itama</name>
    <dbReference type="NCBI Taxonomy" id="395501"/>
    <lineage>
        <taxon>Eukaryota</taxon>
        <taxon>Metazoa</taxon>
        <taxon>Ecdysozoa</taxon>
        <taxon>Arthropoda</taxon>
        <taxon>Hexapoda</taxon>
        <taxon>Insecta</taxon>
        <taxon>Pterygota</taxon>
        <taxon>Neoptera</taxon>
        <taxon>Endopterygota</taxon>
        <taxon>Hymenoptera</taxon>
        <taxon>Apocrita</taxon>
        <taxon>Aculeata</taxon>
        <taxon>Apoidea</taxon>
        <taxon>Anthophila</taxon>
        <taxon>Apidae</taxon>
        <taxon>Heterotrigona</taxon>
    </lineage>
</organism>
<keyword evidence="2" id="KW-1185">Reference proteome</keyword>
<feature type="non-terminal residue" evidence="1">
    <location>
        <position position="41"/>
    </location>
</feature>